<evidence type="ECO:0000313" key="4">
    <source>
        <dbReference type="Proteomes" id="UP000315636"/>
    </source>
</evidence>
<dbReference type="GO" id="GO:0009691">
    <property type="term" value="P:cytokinin biosynthetic process"/>
    <property type="evidence" value="ECO:0007669"/>
    <property type="project" value="UniProtKB-UniRule"/>
</dbReference>
<dbReference type="FunFam" id="3.40.50.450:FF:000012">
    <property type="entry name" value="LOG family protein YvdD"/>
    <property type="match status" value="1"/>
</dbReference>
<dbReference type="InterPro" id="IPR005269">
    <property type="entry name" value="LOG"/>
</dbReference>
<evidence type="ECO:0000256" key="2">
    <source>
        <dbReference type="RuleBase" id="RU363015"/>
    </source>
</evidence>
<accession>A0A521EFA1</accession>
<dbReference type="GO" id="GO:0005829">
    <property type="term" value="C:cytosol"/>
    <property type="evidence" value="ECO:0007669"/>
    <property type="project" value="TreeGrafter"/>
</dbReference>
<dbReference type="EMBL" id="FXTI01000009">
    <property type="protein sequence ID" value="SMO82532.1"/>
    <property type="molecule type" value="Genomic_DNA"/>
</dbReference>
<organism evidence="3 4">
    <name type="scientific">Melghirimyces algeriensis</name>
    <dbReference type="NCBI Taxonomy" id="910412"/>
    <lineage>
        <taxon>Bacteria</taxon>
        <taxon>Bacillati</taxon>
        <taxon>Bacillota</taxon>
        <taxon>Bacilli</taxon>
        <taxon>Bacillales</taxon>
        <taxon>Thermoactinomycetaceae</taxon>
        <taxon>Melghirimyces</taxon>
    </lineage>
</organism>
<comment type="similarity">
    <text evidence="1 2">Belongs to the LOG family.</text>
</comment>
<keyword evidence="4" id="KW-1185">Reference proteome</keyword>
<dbReference type="PANTHER" id="PTHR31223">
    <property type="entry name" value="LOG FAMILY PROTEIN YJL055W"/>
    <property type="match status" value="1"/>
</dbReference>
<dbReference type="GO" id="GO:0016799">
    <property type="term" value="F:hydrolase activity, hydrolyzing N-glycosyl compounds"/>
    <property type="evidence" value="ECO:0007669"/>
    <property type="project" value="TreeGrafter"/>
</dbReference>
<keyword evidence="2" id="KW-0378">Hydrolase</keyword>
<dbReference type="AlphaFoldDB" id="A0A521EFA1"/>
<dbReference type="EC" id="3.2.2.n1" evidence="2"/>
<keyword evidence="2" id="KW-0203">Cytokinin biosynthesis</keyword>
<protein>
    <recommendedName>
        <fullName evidence="2">Cytokinin riboside 5'-monophosphate phosphoribohydrolase</fullName>
        <ecNumber evidence="2">3.2.2.n1</ecNumber>
    </recommendedName>
</protein>
<name>A0A521EFA1_9BACL</name>
<evidence type="ECO:0000256" key="1">
    <source>
        <dbReference type="ARBA" id="ARBA00006763"/>
    </source>
</evidence>
<dbReference type="Proteomes" id="UP000315636">
    <property type="component" value="Unassembled WGS sequence"/>
</dbReference>
<evidence type="ECO:0000313" key="3">
    <source>
        <dbReference type="EMBL" id="SMO82532.1"/>
    </source>
</evidence>
<reference evidence="3 4" key="1">
    <citation type="submission" date="2017-05" db="EMBL/GenBank/DDBJ databases">
        <authorList>
            <person name="Varghese N."/>
            <person name="Submissions S."/>
        </authorList>
    </citation>
    <scope>NUCLEOTIDE SEQUENCE [LARGE SCALE GENOMIC DNA]</scope>
    <source>
        <strain evidence="3 4">DSM 45474</strain>
    </source>
</reference>
<proteinExistence type="inferred from homology"/>
<dbReference type="SUPFAM" id="SSF102405">
    <property type="entry name" value="MCP/YpsA-like"/>
    <property type="match status" value="1"/>
</dbReference>
<dbReference type="InterPro" id="IPR031100">
    <property type="entry name" value="LOG_fam"/>
</dbReference>
<gene>
    <name evidence="3" type="ORF">SAMN06264849_1095</name>
</gene>
<sequence length="201" mass="21978">MIKMKTIAVFCGSSSGSNPAYLEGAKKLGEALAERELTLVYGGASVGLMGAVADSVLENGGKVIGVIPQSLVDKEIAHASLTDLYIVNSMHERKAKMSELSDGFIAMPGGSGTLEEFFEVFTWAQLGYHQKPCGLLNIHDYYTPLLDLLTHMTTEGFMKKAYQSMVISESDPQSLLDRFSHYQAPNLVKWAKDPQPLTKEK</sequence>
<dbReference type="Gene3D" id="3.40.50.450">
    <property type="match status" value="1"/>
</dbReference>
<dbReference type="Pfam" id="PF03641">
    <property type="entry name" value="Lysine_decarbox"/>
    <property type="match status" value="1"/>
</dbReference>
<dbReference type="PANTHER" id="PTHR31223:SF70">
    <property type="entry name" value="LOG FAMILY PROTEIN YJL055W"/>
    <property type="match status" value="1"/>
</dbReference>
<dbReference type="NCBIfam" id="TIGR00730">
    <property type="entry name" value="Rossman fold protein, TIGR00730 family"/>
    <property type="match status" value="1"/>
</dbReference>